<protein>
    <submittedName>
        <fullName evidence="1">Uncharacterized protein</fullName>
    </submittedName>
</protein>
<comment type="caution">
    <text evidence="1">The sequence shown here is derived from an EMBL/GenBank/DDBJ whole genome shotgun (WGS) entry which is preliminary data.</text>
</comment>
<sequence length="48" mass="5265">MEGGLDPKTLLVETVLTQMIFRSAFLRCYSLVTGEASIQGASQKTLLF</sequence>
<dbReference type="EMBL" id="REFR01000004">
    <property type="protein sequence ID" value="RMB12636.1"/>
    <property type="molecule type" value="Genomic_DNA"/>
</dbReference>
<gene>
    <name evidence="1" type="ORF">BXY39_0170</name>
</gene>
<reference evidence="1 2" key="1">
    <citation type="submission" date="2018-10" db="EMBL/GenBank/DDBJ databases">
        <title>Genomic Encyclopedia of Archaeal and Bacterial Type Strains, Phase II (KMG-II): from individual species to whole genera.</title>
        <authorList>
            <person name="Goeker M."/>
        </authorList>
    </citation>
    <scope>NUCLEOTIDE SEQUENCE [LARGE SCALE GENOMIC DNA]</scope>
    <source>
        <strain evidence="1 2">DSM 25217</strain>
    </source>
</reference>
<organism evidence="1 2">
    <name type="scientific">Eilatimonas milleporae</name>
    <dbReference type="NCBI Taxonomy" id="911205"/>
    <lineage>
        <taxon>Bacteria</taxon>
        <taxon>Pseudomonadati</taxon>
        <taxon>Pseudomonadota</taxon>
        <taxon>Alphaproteobacteria</taxon>
        <taxon>Kordiimonadales</taxon>
        <taxon>Kordiimonadaceae</taxon>
        <taxon>Eilatimonas</taxon>
    </lineage>
</organism>
<evidence type="ECO:0000313" key="2">
    <source>
        <dbReference type="Proteomes" id="UP000271227"/>
    </source>
</evidence>
<dbReference type="AlphaFoldDB" id="A0A3M0CYE2"/>
<keyword evidence="2" id="KW-1185">Reference proteome</keyword>
<dbReference type="Proteomes" id="UP000271227">
    <property type="component" value="Unassembled WGS sequence"/>
</dbReference>
<proteinExistence type="predicted"/>
<accession>A0A3M0CYE2</accession>
<dbReference type="InParanoid" id="A0A3M0CYE2"/>
<name>A0A3M0CYE2_9PROT</name>
<evidence type="ECO:0000313" key="1">
    <source>
        <dbReference type="EMBL" id="RMB12636.1"/>
    </source>
</evidence>